<protein>
    <recommendedName>
        <fullName evidence="3">Resolvase/invertase-type recombinase catalytic domain-containing protein</fullName>
    </recommendedName>
</protein>
<name>A0ABQ3LUN4_9SPHN</name>
<evidence type="ECO:0008006" key="3">
    <source>
        <dbReference type="Google" id="ProtNLM"/>
    </source>
</evidence>
<organism evidence="1 2">
    <name type="scientific">Sphingomonas glacialis</name>
    <dbReference type="NCBI Taxonomy" id="658225"/>
    <lineage>
        <taxon>Bacteria</taxon>
        <taxon>Pseudomonadati</taxon>
        <taxon>Pseudomonadota</taxon>
        <taxon>Alphaproteobacteria</taxon>
        <taxon>Sphingomonadales</taxon>
        <taxon>Sphingomonadaceae</taxon>
        <taxon>Sphingomonas</taxon>
    </lineage>
</organism>
<comment type="caution">
    <text evidence="1">The sequence shown here is derived from an EMBL/GenBank/DDBJ whole genome shotgun (WGS) entry which is preliminary data.</text>
</comment>
<keyword evidence="2" id="KW-1185">Reference proteome</keyword>
<dbReference type="Proteomes" id="UP000652430">
    <property type="component" value="Unassembled WGS sequence"/>
</dbReference>
<accession>A0ABQ3LUN4</accession>
<reference evidence="2" key="1">
    <citation type="journal article" date="2019" name="Int. J. Syst. Evol. Microbiol.">
        <title>The Global Catalogue of Microorganisms (GCM) 10K type strain sequencing project: providing services to taxonomists for standard genome sequencing and annotation.</title>
        <authorList>
            <consortium name="The Broad Institute Genomics Platform"/>
            <consortium name="The Broad Institute Genome Sequencing Center for Infectious Disease"/>
            <person name="Wu L."/>
            <person name="Ma J."/>
        </authorList>
    </citation>
    <scope>NUCLEOTIDE SEQUENCE [LARGE SCALE GENOMIC DNA]</scope>
    <source>
        <strain evidence="2">CGMCC 1.8957</strain>
    </source>
</reference>
<evidence type="ECO:0000313" key="2">
    <source>
        <dbReference type="Proteomes" id="UP000652430"/>
    </source>
</evidence>
<dbReference type="EMBL" id="BNAQ01000010">
    <property type="protein sequence ID" value="GHH25723.1"/>
    <property type="molecule type" value="Genomic_DNA"/>
</dbReference>
<evidence type="ECO:0000313" key="1">
    <source>
        <dbReference type="EMBL" id="GHH25723.1"/>
    </source>
</evidence>
<proteinExistence type="predicted"/>
<dbReference type="RefSeq" id="WP_229839573.1">
    <property type="nucleotide sequence ID" value="NZ_BNAQ01000010.1"/>
</dbReference>
<gene>
    <name evidence="1" type="ORF">GCM10008023_39410</name>
</gene>
<sequence>MTTTIAFLAETPGSASVRDQQTCLKSDDIQVFAGRKTFSQLGTILARMNIRLTAGDRIKVHDLSCLSLTTPMLIRAIAKLLKTGVSVELCSPAMVIEPNGVDRLHVMLDALDNHYRHIHGIKTHPKEMAQAGRKRLLDPDMLPEIRAKLNEPGATTTGVALSLGVARSTLFNYLERHDLDRRVNRQKKGEGSRSKDGCDEVEVACTDADNASV</sequence>